<dbReference type="SFLD" id="SFLDS00019">
    <property type="entry name" value="Glutathione_Transferase_(cytos"/>
    <property type="match status" value="1"/>
</dbReference>
<evidence type="ECO:0000256" key="1">
    <source>
        <dbReference type="ARBA" id="ARBA00022679"/>
    </source>
</evidence>
<dbReference type="PROSITE" id="PS50405">
    <property type="entry name" value="GST_CTER"/>
    <property type="match status" value="1"/>
</dbReference>
<dbReference type="GO" id="GO:0004364">
    <property type="term" value="F:glutathione transferase activity"/>
    <property type="evidence" value="ECO:0007669"/>
    <property type="project" value="UniProtKB-UniRule"/>
</dbReference>
<dbReference type="SFLD" id="SFLDG01152">
    <property type="entry name" value="Main.3:_Omega-_and_Tau-like"/>
    <property type="match status" value="1"/>
</dbReference>
<keyword evidence="7" id="KW-1185">Reference proteome</keyword>
<sequence>MADEVVLLDRWPSPYCMRVRIALALKGVICEIKDEDLSNKSTLLLQMNPVHKKVPVLIHNGKPICESLIIVEYIDQVWNEKPPLLPSDPYQRAHAKFWADFSDKMILNKSMSLLTSKREELEVATKEFKENLKLLEEQLGDKHYFGGEELGFLDVALLPIITGFKTREIYGKFKIEDEFSKLFAWANRCLQKESVSKSIPDQEKMYGLIVEMRKKFGVE</sequence>
<dbReference type="Gene3D" id="3.40.30.10">
    <property type="entry name" value="Glutaredoxin"/>
    <property type="match status" value="1"/>
</dbReference>
<dbReference type="AlphaFoldDB" id="A0A444Y2H2"/>
<keyword evidence="3" id="KW-0963">Cytoplasm</keyword>
<dbReference type="InterPro" id="IPR036282">
    <property type="entry name" value="Glutathione-S-Trfase_C_sf"/>
</dbReference>
<dbReference type="Proteomes" id="UP000289738">
    <property type="component" value="Chromosome B08"/>
</dbReference>
<dbReference type="GO" id="GO:0005829">
    <property type="term" value="C:cytosol"/>
    <property type="evidence" value="ECO:0007669"/>
    <property type="project" value="UniProtKB-SubCell"/>
</dbReference>
<dbReference type="Gramene" id="arahy.Tifrunner.gnm2.ann2.Ah18g248300.1">
    <property type="protein sequence ID" value="arahy.Tifrunner.gnm2.ann2.Ah18g248300.1-CDS"/>
    <property type="gene ID" value="arahy.Tifrunner.gnm2.ann2.Ah18g248300"/>
</dbReference>
<dbReference type="GO" id="GO:0006749">
    <property type="term" value="P:glutathione metabolic process"/>
    <property type="evidence" value="ECO:0007669"/>
    <property type="project" value="InterPro"/>
</dbReference>
<dbReference type="EC" id="2.5.1.18" evidence="3"/>
<dbReference type="PROSITE" id="PS50404">
    <property type="entry name" value="GST_NTER"/>
    <property type="match status" value="1"/>
</dbReference>
<dbReference type="PANTHER" id="PTHR11260">
    <property type="entry name" value="GLUTATHIONE S-TRANSFERASE, GST, SUPERFAMILY, GST DOMAIN CONTAINING"/>
    <property type="match status" value="1"/>
</dbReference>
<dbReference type="Pfam" id="PF13410">
    <property type="entry name" value="GST_C_2"/>
    <property type="match status" value="1"/>
</dbReference>
<protein>
    <recommendedName>
        <fullName evidence="3">Glutathione S-transferase</fullName>
        <ecNumber evidence="3">2.5.1.18</ecNumber>
    </recommendedName>
</protein>
<feature type="domain" description="GST N-terminal" evidence="4">
    <location>
        <begin position="3"/>
        <end position="82"/>
    </location>
</feature>
<dbReference type="InterPro" id="IPR010987">
    <property type="entry name" value="Glutathione-S-Trfase_C-like"/>
</dbReference>
<keyword evidence="1 3" id="KW-0808">Transferase</keyword>
<dbReference type="InterPro" id="IPR045074">
    <property type="entry name" value="GST_C_Tau"/>
</dbReference>
<dbReference type="SFLD" id="SFLDG00358">
    <property type="entry name" value="Main_(cytGST)"/>
    <property type="match status" value="1"/>
</dbReference>
<dbReference type="FunFam" id="3.40.30.10:FF:000014">
    <property type="entry name" value="Tau class glutathione S-transferase"/>
    <property type="match status" value="1"/>
</dbReference>
<reference evidence="6 7" key="1">
    <citation type="submission" date="2019-01" db="EMBL/GenBank/DDBJ databases">
        <title>Sequencing of cultivated peanut Arachis hypogaea provides insights into genome evolution and oil improvement.</title>
        <authorList>
            <person name="Chen X."/>
        </authorList>
    </citation>
    <scope>NUCLEOTIDE SEQUENCE [LARGE SCALE GENOMIC DNA]</scope>
    <source>
        <strain evidence="7">cv. Fuhuasheng</strain>
        <tissue evidence="6">Leaves</tissue>
    </source>
</reference>
<dbReference type="CDD" id="cd03058">
    <property type="entry name" value="GST_N_Tau"/>
    <property type="match status" value="1"/>
</dbReference>
<dbReference type="InterPro" id="IPR004045">
    <property type="entry name" value="Glutathione_S-Trfase_N"/>
</dbReference>
<dbReference type="InterPro" id="IPR045073">
    <property type="entry name" value="Omega/Tau-like"/>
</dbReference>
<evidence type="ECO:0000313" key="7">
    <source>
        <dbReference type="Proteomes" id="UP000289738"/>
    </source>
</evidence>
<dbReference type="SUPFAM" id="SSF52833">
    <property type="entry name" value="Thioredoxin-like"/>
    <property type="match status" value="1"/>
</dbReference>
<name>A0A444Y2H2_ARAHY</name>
<dbReference type="Pfam" id="PF02798">
    <property type="entry name" value="GST_N"/>
    <property type="match status" value="1"/>
</dbReference>
<comment type="similarity">
    <text evidence="3">Belongs to the GST superfamily.</text>
</comment>
<dbReference type="CDD" id="cd03185">
    <property type="entry name" value="GST_C_Tau"/>
    <property type="match status" value="1"/>
</dbReference>
<dbReference type="EMBL" id="SDMP01000018">
    <property type="protein sequence ID" value="RYQ96142.1"/>
    <property type="molecule type" value="Genomic_DNA"/>
</dbReference>
<evidence type="ECO:0000259" key="5">
    <source>
        <dbReference type="PROSITE" id="PS50405"/>
    </source>
</evidence>
<evidence type="ECO:0000259" key="4">
    <source>
        <dbReference type="PROSITE" id="PS50404"/>
    </source>
</evidence>
<evidence type="ECO:0000313" key="6">
    <source>
        <dbReference type="EMBL" id="RYQ96142.1"/>
    </source>
</evidence>
<comment type="subcellular location">
    <subcellularLocation>
        <location evidence="3">Cytoplasm</location>
        <location evidence="3">Cytosol</location>
    </subcellularLocation>
</comment>
<comment type="function">
    <text evidence="3">Is involved in the conjugation of reduced glutathione to a wide number of exogenous and endogenous hydrophobic electrophiles.</text>
</comment>
<comment type="caution">
    <text evidence="6">The sequence shown here is derived from an EMBL/GenBank/DDBJ whole genome shotgun (WGS) entry which is preliminary data.</text>
</comment>
<dbReference type="Gene3D" id="1.20.1050.10">
    <property type="match status" value="1"/>
</dbReference>
<feature type="domain" description="GST C-terminal" evidence="5">
    <location>
        <begin position="88"/>
        <end position="216"/>
    </location>
</feature>
<dbReference type="InterPro" id="IPR036249">
    <property type="entry name" value="Thioredoxin-like_sf"/>
</dbReference>
<accession>A0A444Y2H2</accession>
<organism evidence="6 7">
    <name type="scientific">Arachis hypogaea</name>
    <name type="common">Peanut</name>
    <dbReference type="NCBI Taxonomy" id="3818"/>
    <lineage>
        <taxon>Eukaryota</taxon>
        <taxon>Viridiplantae</taxon>
        <taxon>Streptophyta</taxon>
        <taxon>Embryophyta</taxon>
        <taxon>Tracheophyta</taxon>
        <taxon>Spermatophyta</taxon>
        <taxon>Magnoliopsida</taxon>
        <taxon>eudicotyledons</taxon>
        <taxon>Gunneridae</taxon>
        <taxon>Pentapetalae</taxon>
        <taxon>rosids</taxon>
        <taxon>fabids</taxon>
        <taxon>Fabales</taxon>
        <taxon>Fabaceae</taxon>
        <taxon>Papilionoideae</taxon>
        <taxon>50 kb inversion clade</taxon>
        <taxon>dalbergioids sensu lato</taxon>
        <taxon>Dalbergieae</taxon>
        <taxon>Pterocarpus clade</taxon>
        <taxon>Arachis</taxon>
    </lineage>
</organism>
<evidence type="ECO:0000256" key="2">
    <source>
        <dbReference type="ARBA" id="ARBA00047960"/>
    </source>
</evidence>
<gene>
    <name evidence="6" type="ORF">Ahy_B08g091696</name>
</gene>
<evidence type="ECO:0000256" key="3">
    <source>
        <dbReference type="RuleBase" id="RU369102"/>
    </source>
</evidence>
<dbReference type="PANTHER" id="PTHR11260:SF781">
    <property type="entry name" value="GLUTATHIONE S-TRANSFERASE U19"/>
    <property type="match status" value="1"/>
</dbReference>
<comment type="catalytic activity">
    <reaction evidence="2 3">
        <text>RX + glutathione = an S-substituted glutathione + a halide anion + H(+)</text>
        <dbReference type="Rhea" id="RHEA:16437"/>
        <dbReference type="ChEBI" id="CHEBI:15378"/>
        <dbReference type="ChEBI" id="CHEBI:16042"/>
        <dbReference type="ChEBI" id="CHEBI:17792"/>
        <dbReference type="ChEBI" id="CHEBI:57925"/>
        <dbReference type="ChEBI" id="CHEBI:90779"/>
        <dbReference type="EC" id="2.5.1.18"/>
    </reaction>
</comment>
<dbReference type="STRING" id="3818.A0A444Y2H2"/>
<proteinExistence type="inferred from homology"/>
<dbReference type="SUPFAM" id="SSF47616">
    <property type="entry name" value="GST C-terminal domain-like"/>
    <property type="match status" value="1"/>
</dbReference>
<dbReference type="InterPro" id="IPR040079">
    <property type="entry name" value="Glutathione_S-Trfase"/>
</dbReference>
<dbReference type="SMR" id="A0A444Y2H2"/>